<name>A0ABR9DQP0_9MICO</name>
<dbReference type="EMBL" id="JACZDF010000003">
    <property type="protein sequence ID" value="MBD9699441.1"/>
    <property type="molecule type" value="Genomic_DNA"/>
</dbReference>
<accession>A0ABR9DQP0</accession>
<dbReference type="InterPro" id="IPR050458">
    <property type="entry name" value="LolB"/>
</dbReference>
<dbReference type="InterPro" id="IPR043737">
    <property type="entry name" value="DUF5682"/>
</dbReference>
<dbReference type="PANTHER" id="PTHR30634:SF14">
    <property type="match status" value="1"/>
</dbReference>
<evidence type="ECO:0000313" key="3">
    <source>
        <dbReference type="Proteomes" id="UP000642107"/>
    </source>
</evidence>
<protein>
    <submittedName>
        <fullName evidence="2">Uncharacterized protein</fullName>
    </submittedName>
</protein>
<gene>
    <name evidence="2" type="ORF">IGS67_08055</name>
</gene>
<feature type="region of interest" description="Disordered" evidence="1">
    <location>
        <begin position="143"/>
        <end position="185"/>
    </location>
</feature>
<sequence length="812" mass="85467">MTDVPTGPVVPVEPDPGARTGRPVAHDGPRVDVLGVRHHGPGSARAVAAALDELRPTVVLLEGPADADPLSVYVPGLVPPVALLATVDDDPAQASFWPFASFSPEWQALAWAAAHDVPVRFIDLPSGTVAALTAARRAAEAALDVPADEDESAVPGGADSHASSVPDVEHDVPGDEAPDTPAPASVREDPLGALAAAAGHDDAERWWEDVVEQRSGSLETFAAVAEAMAALREHAEHDTRTPEGDEDEELREAHMRQQVRAALREGHARIAVVCGAWHAPALTTPLPPAAPDARLLRGLPRVRTTLTWVPWTTARLARGSGYGAGVSAPGWYSHLFSVHEDVVPRWFVGVGAALRGRDLQVSSAHVIEASRLAESLATVRGHRSVALDDVMDATRAALCDGDAGLTEWVTRELVVGTGLGSVPDGVPALPLDVDLRATARRLRLKLEDAPRNLDLDLRTDGGLARSHLFHRLTLLDVPWATPRTSTVRSSGTFRESWTLRWQPELSVALAEAALHGTTVVGAANAAVRAAARDADLPRLTVLVEQTLLADLPEVLDALLGRVDERAAHAGDVEQLLDAVTPIIRAHRYSDVRGTPVARLAHVARTMLVRASSGIVPAALGRDDDTAADLARRVAEADAAVALLDHDPTTDVWVRTLRTVAAHDHLPGHPVGRATRLLLDGARITPEDVAERLSRVLSVGTPVRTQAGWIEGFLAGGGLVVAHDATLLGVLDDWLATVPGDALTDVLPVLRRTFGAMPAAERRAIGDATARLAARRGRGGPAAPTGDDGGLAIDDPRIAGPLATALLLLGGGR</sequence>
<organism evidence="2 3">
    <name type="scientific">Flavimobilis rhizosphaerae</name>
    <dbReference type="NCBI Taxonomy" id="2775421"/>
    <lineage>
        <taxon>Bacteria</taxon>
        <taxon>Bacillati</taxon>
        <taxon>Actinomycetota</taxon>
        <taxon>Actinomycetes</taxon>
        <taxon>Micrococcales</taxon>
        <taxon>Jonesiaceae</taxon>
        <taxon>Flavimobilis</taxon>
    </lineage>
</organism>
<feature type="region of interest" description="Disordered" evidence="1">
    <location>
        <begin position="1"/>
        <end position="29"/>
    </location>
</feature>
<dbReference type="PANTHER" id="PTHR30634">
    <property type="entry name" value="OUTER MEMBRANE LOLAB LIPOPROTEIN INSERTION APPARATUS"/>
    <property type="match status" value="1"/>
</dbReference>
<keyword evidence="3" id="KW-1185">Reference proteome</keyword>
<evidence type="ECO:0000256" key="1">
    <source>
        <dbReference type="SAM" id="MobiDB-lite"/>
    </source>
</evidence>
<reference evidence="2 3" key="1">
    <citation type="submission" date="2020-09" db="EMBL/GenBank/DDBJ databases">
        <title>Flavimobilis rhizosphaerae sp. nov., isolated from rhizosphere soil of Spartina alterniflora.</title>
        <authorList>
            <person name="Hanqin C."/>
        </authorList>
    </citation>
    <scope>NUCLEOTIDE SEQUENCE [LARGE SCALE GENOMIC DNA]</scope>
    <source>
        <strain evidence="2 3">GY 10621</strain>
    </source>
</reference>
<proteinExistence type="predicted"/>
<dbReference type="Pfam" id="PF18934">
    <property type="entry name" value="DUF5682"/>
    <property type="match status" value="1"/>
</dbReference>
<evidence type="ECO:0000313" key="2">
    <source>
        <dbReference type="EMBL" id="MBD9699441.1"/>
    </source>
</evidence>
<dbReference type="Proteomes" id="UP000642107">
    <property type="component" value="Unassembled WGS sequence"/>
</dbReference>
<comment type="caution">
    <text evidence="2">The sequence shown here is derived from an EMBL/GenBank/DDBJ whole genome shotgun (WGS) entry which is preliminary data.</text>
</comment>